<keyword evidence="3" id="KW-1185">Reference proteome</keyword>
<sequence>MRAGVPDQAEGYEHAWEIRDLPELSEFSEREQEVRDHLAARVWSTIEWPRALFDRAVVHMLRESIPLPS</sequence>
<proteinExistence type="predicted"/>
<protein>
    <recommendedName>
        <fullName evidence="1">DUF4158 domain-containing protein</fullName>
    </recommendedName>
</protein>
<reference evidence="3" key="1">
    <citation type="journal article" date="2019" name="Int. J. Syst. Evol. Microbiol.">
        <title>The Global Catalogue of Microorganisms (GCM) 10K type strain sequencing project: providing services to taxonomists for standard genome sequencing and annotation.</title>
        <authorList>
            <consortium name="The Broad Institute Genomics Platform"/>
            <consortium name="The Broad Institute Genome Sequencing Center for Infectious Disease"/>
            <person name="Wu L."/>
            <person name="Ma J."/>
        </authorList>
    </citation>
    <scope>NUCLEOTIDE SEQUENCE [LARGE SCALE GENOMIC DNA]</scope>
    <source>
        <strain evidence="3">JCM 3115</strain>
    </source>
</reference>
<evidence type="ECO:0000259" key="1">
    <source>
        <dbReference type="Pfam" id="PF13700"/>
    </source>
</evidence>
<name>A0ABQ2QYZ7_9ACTN</name>
<organism evidence="2 3">
    <name type="scientific">Streptosporangium pseudovulgare</name>
    <dbReference type="NCBI Taxonomy" id="35765"/>
    <lineage>
        <taxon>Bacteria</taxon>
        <taxon>Bacillati</taxon>
        <taxon>Actinomycetota</taxon>
        <taxon>Actinomycetes</taxon>
        <taxon>Streptosporangiales</taxon>
        <taxon>Streptosporangiaceae</taxon>
        <taxon>Streptosporangium</taxon>
    </lineage>
</organism>
<evidence type="ECO:0000313" key="2">
    <source>
        <dbReference type="EMBL" id="GGQ04737.1"/>
    </source>
</evidence>
<dbReference type="EMBL" id="BMQJ01000009">
    <property type="protein sequence ID" value="GGQ04737.1"/>
    <property type="molecule type" value="Genomic_DNA"/>
</dbReference>
<dbReference type="InterPro" id="IPR025296">
    <property type="entry name" value="DUF4158"/>
</dbReference>
<gene>
    <name evidence="2" type="ORF">GCM10010140_38610</name>
</gene>
<accession>A0ABQ2QYZ7</accession>
<feature type="domain" description="DUF4158" evidence="1">
    <location>
        <begin position="10"/>
        <end position="69"/>
    </location>
</feature>
<evidence type="ECO:0000313" key="3">
    <source>
        <dbReference type="Proteomes" id="UP000611554"/>
    </source>
</evidence>
<dbReference type="Proteomes" id="UP000611554">
    <property type="component" value="Unassembled WGS sequence"/>
</dbReference>
<dbReference type="Pfam" id="PF13700">
    <property type="entry name" value="DUF4158"/>
    <property type="match status" value="1"/>
</dbReference>
<comment type="caution">
    <text evidence="2">The sequence shown here is derived from an EMBL/GenBank/DDBJ whole genome shotgun (WGS) entry which is preliminary data.</text>
</comment>